<dbReference type="AlphaFoldDB" id="A0A6L3ZCX7"/>
<gene>
    <name evidence="4" type="ORF">F8C82_13405</name>
</gene>
<proteinExistence type="predicted"/>
<evidence type="ECO:0000313" key="5">
    <source>
        <dbReference type="Proteomes" id="UP000484164"/>
    </source>
</evidence>
<evidence type="ECO:0000259" key="3">
    <source>
        <dbReference type="Pfam" id="PF18962"/>
    </source>
</evidence>
<feature type="domain" description="Secretion system C-terminal sorting" evidence="3">
    <location>
        <begin position="308"/>
        <end position="370"/>
    </location>
</feature>
<evidence type="ECO:0000313" key="4">
    <source>
        <dbReference type="EMBL" id="KAB2815093.1"/>
    </source>
</evidence>
<dbReference type="NCBIfam" id="TIGR04183">
    <property type="entry name" value="Por_Secre_tail"/>
    <property type="match status" value="1"/>
</dbReference>
<reference evidence="4 5" key="1">
    <citation type="submission" date="2019-10" db="EMBL/GenBank/DDBJ databases">
        <title>Genome sequence of Phaeocystidibacter marisrubri JCM30614 (type strain).</title>
        <authorList>
            <person name="Bowman J.P."/>
        </authorList>
    </citation>
    <scope>NUCLEOTIDE SEQUENCE [LARGE SCALE GENOMIC DNA]</scope>
    <source>
        <strain evidence="4 5">JCM 30614</strain>
    </source>
</reference>
<evidence type="ECO:0000256" key="1">
    <source>
        <dbReference type="ARBA" id="ARBA00022729"/>
    </source>
</evidence>
<keyword evidence="5" id="KW-1185">Reference proteome</keyword>
<feature type="chain" id="PRO_5026834588" evidence="2">
    <location>
        <begin position="27"/>
        <end position="375"/>
    </location>
</feature>
<dbReference type="InterPro" id="IPR026444">
    <property type="entry name" value="Secre_tail"/>
</dbReference>
<evidence type="ECO:0000256" key="2">
    <source>
        <dbReference type="SAM" id="SignalP"/>
    </source>
</evidence>
<dbReference type="EMBL" id="WBVQ01000003">
    <property type="protein sequence ID" value="KAB2815093.1"/>
    <property type="molecule type" value="Genomic_DNA"/>
</dbReference>
<feature type="signal peptide" evidence="2">
    <location>
        <begin position="1"/>
        <end position="26"/>
    </location>
</feature>
<dbReference type="Proteomes" id="UP000484164">
    <property type="component" value="Unassembled WGS sequence"/>
</dbReference>
<comment type="caution">
    <text evidence="4">The sequence shown here is derived from an EMBL/GenBank/DDBJ whole genome shotgun (WGS) entry which is preliminary data.</text>
</comment>
<protein>
    <submittedName>
        <fullName evidence="4">T9SS type A sorting domain-containing protein</fullName>
    </submittedName>
</protein>
<keyword evidence="1 2" id="KW-0732">Signal</keyword>
<dbReference type="Pfam" id="PF18962">
    <property type="entry name" value="Por_Secre_tail"/>
    <property type="match status" value="1"/>
</dbReference>
<sequence length="375" mass="41142">MELTKPIHMKTALTSLAMLTVTGLSAQITINSSDYSIPVYPDTAHLKVVAAGASTLAPGTNATWDLSGVFSGANIELSYDAVTSSNFPTSMAQSENPVDLGGGLILTDFFSYYSKDANGFYEDGFEIVGKGYSLAAMTGDGADSLYTLDTAQHYAFPHLQFPLSMGSNWSGSFHIWIPMEITIESVGWYDEQISLRQDVFSHDTVVGWGNMILPTGRSAQVLMVHSSRVRVDSVMMNGAPMDPILAQQFGFTQNDTIRFETYSFYTHRLNSPMYEYSVVDGNMGQPYFNRSEDISTGEWSDASVFIAFPNPAKEELRLMTDSPADVDVINMSGARVAHLTKSQWNNGQLLIRVADLPAGLYIVRMGEQSLKITVE</sequence>
<organism evidence="4 5">
    <name type="scientific">Phaeocystidibacter marisrubri</name>
    <dbReference type="NCBI Taxonomy" id="1577780"/>
    <lineage>
        <taxon>Bacteria</taxon>
        <taxon>Pseudomonadati</taxon>
        <taxon>Bacteroidota</taxon>
        <taxon>Flavobacteriia</taxon>
        <taxon>Flavobacteriales</taxon>
        <taxon>Phaeocystidibacteraceae</taxon>
        <taxon>Phaeocystidibacter</taxon>
    </lineage>
</organism>
<dbReference type="OrthoDB" id="5377264at2"/>
<accession>A0A6L3ZCX7</accession>
<name>A0A6L3ZCX7_9FLAO</name>